<accession>A0AA36MPH7</accession>
<dbReference type="GO" id="GO:1990904">
    <property type="term" value="C:ribonucleoprotein complex"/>
    <property type="evidence" value="ECO:0007669"/>
    <property type="project" value="UniProtKB-KW"/>
</dbReference>
<dbReference type="GO" id="GO:0003735">
    <property type="term" value="F:structural constituent of ribosome"/>
    <property type="evidence" value="ECO:0007669"/>
    <property type="project" value="InterPro"/>
</dbReference>
<feature type="compositionally biased region" description="Low complexity" evidence="4">
    <location>
        <begin position="1"/>
        <end position="11"/>
    </location>
</feature>
<dbReference type="GO" id="GO:0003729">
    <property type="term" value="F:mRNA binding"/>
    <property type="evidence" value="ECO:0007669"/>
    <property type="project" value="TreeGrafter"/>
</dbReference>
<dbReference type="AlphaFoldDB" id="A0AA36MPH7"/>
<dbReference type="PANTHER" id="PTHR45987">
    <property type="entry name" value="39S RIBOSOMAL PROTEIN L12"/>
    <property type="match status" value="1"/>
</dbReference>
<dbReference type="EMBL" id="CAUJNA010000624">
    <property type="protein sequence ID" value="CAJ1379382.1"/>
    <property type="molecule type" value="Genomic_DNA"/>
</dbReference>
<dbReference type="GO" id="GO:0005840">
    <property type="term" value="C:ribosome"/>
    <property type="evidence" value="ECO:0007669"/>
    <property type="project" value="UniProtKB-KW"/>
</dbReference>
<evidence type="ECO:0000313" key="6">
    <source>
        <dbReference type="EMBL" id="CAJ1379382.1"/>
    </source>
</evidence>
<reference evidence="6" key="1">
    <citation type="submission" date="2023-08" db="EMBL/GenBank/DDBJ databases">
        <authorList>
            <person name="Chen Y."/>
            <person name="Shah S."/>
            <person name="Dougan E. K."/>
            <person name="Thang M."/>
            <person name="Chan C."/>
        </authorList>
    </citation>
    <scope>NUCLEOTIDE SEQUENCE</scope>
</reference>
<keyword evidence="7" id="KW-1185">Reference proteome</keyword>
<dbReference type="SUPFAM" id="SSF54736">
    <property type="entry name" value="ClpS-like"/>
    <property type="match status" value="1"/>
</dbReference>
<evidence type="ECO:0000256" key="2">
    <source>
        <dbReference type="ARBA" id="ARBA00022980"/>
    </source>
</evidence>
<name>A0AA36MPH7_9DINO</name>
<evidence type="ECO:0000256" key="4">
    <source>
        <dbReference type="SAM" id="MobiDB-lite"/>
    </source>
</evidence>
<sequence>MAAQAQAPAEAPAEEAPAEEVKKEEKKKDVYTIKLLSFEAAKKINVVKEVRAITSIGLKEAKELVESAPKVVKKGVPAADAEALRDKLVAVGAEVALE</sequence>
<feature type="domain" description="Large ribosomal subunit protein bL12 C-terminal" evidence="5">
    <location>
        <begin position="32"/>
        <end position="97"/>
    </location>
</feature>
<dbReference type="FunFam" id="3.30.1390.10:FF:000001">
    <property type="entry name" value="50S ribosomal protein L7/L12"/>
    <property type="match status" value="1"/>
</dbReference>
<dbReference type="Pfam" id="PF00542">
    <property type="entry name" value="Ribosomal_L12"/>
    <property type="match status" value="1"/>
</dbReference>
<dbReference type="InterPro" id="IPR000206">
    <property type="entry name" value="Ribosomal_bL12"/>
</dbReference>
<dbReference type="Gene3D" id="3.30.1390.10">
    <property type="match status" value="1"/>
</dbReference>
<comment type="similarity">
    <text evidence="1">Belongs to the bacterial ribosomal protein bL12 family.</text>
</comment>
<dbReference type="PANTHER" id="PTHR45987:SF4">
    <property type="entry name" value="LARGE RIBOSOMAL SUBUNIT PROTEIN BL12M"/>
    <property type="match status" value="1"/>
</dbReference>
<dbReference type="InterPro" id="IPR013823">
    <property type="entry name" value="Ribosomal_bL12_C"/>
</dbReference>
<organism evidence="6 7">
    <name type="scientific">Effrenium voratum</name>
    <dbReference type="NCBI Taxonomy" id="2562239"/>
    <lineage>
        <taxon>Eukaryota</taxon>
        <taxon>Sar</taxon>
        <taxon>Alveolata</taxon>
        <taxon>Dinophyceae</taxon>
        <taxon>Suessiales</taxon>
        <taxon>Symbiodiniaceae</taxon>
        <taxon>Effrenium</taxon>
    </lineage>
</organism>
<dbReference type="CDD" id="cd00387">
    <property type="entry name" value="Ribosomal_L7_L12"/>
    <property type="match status" value="1"/>
</dbReference>
<proteinExistence type="inferred from homology"/>
<keyword evidence="3" id="KW-0687">Ribonucleoprotein</keyword>
<evidence type="ECO:0000256" key="3">
    <source>
        <dbReference type="ARBA" id="ARBA00023274"/>
    </source>
</evidence>
<gene>
    <name evidence="6" type="ORF">EVOR1521_LOCUS7638</name>
</gene>
<evidence type="ECO:0000313" key="7">
    <source>
        <dbReference type="Proteomes" id="UP001178507"/>
    </source>
</evidence>
<evidence type="ECO:0000256" key="1">
    <source>
        <dbReference type="ARBA" id="ARBA00007197"/>
    </source>
</evidence>
<evidence type="ECO:0000259" key="5">
    <source>
        <dbReference type="Pfam" id="PF00542"/>
    </source>
</evidence>
<keyword evidence="2" id="KW-0689">Ribosomal protein</keyword>
<dbReference type="Proteomes" id="UP001178507">
    <property type="component" value="Unassembled WGS sequence"/>
</dbReference>
<feature type="region of interest" description="Disordered" evidence="4">
    <location>
        <begin position="1"/>
        <end position="27"/>
    </location>
</feature>
<dbReference type="GO" id="GO:0006412">
    <property type="term" value="P:translation"/>
    <property type="evidence" value="ECO:0007669"/>
    <property type="project" value="InterPro"/>
</dbReference>
<comment type="caution">
    <text evidence="6">The sequence shown here is derived from an EMBL/GenBank/DDBJ whole genome shotgun (WGS) entry which is preliminary data.</text>
</comment>
<protein>
    <recommendedName>
        <fullName evidence="5">Large ribosomal subunit protein bL12 C-terminal domain-containing protein</fullName>
    </recommendedName>
</protein>
<dbReference type="InterPro" id="IPR014719">
    <property type="entry name" value="Ribosomal_bL12_C/ClpS-like"/>
</dbReference>